<dbReference type="InterPro" id="IPR036188">
    <property type="entry name" value="FAD/NAD-bd_sf"/>
</dbReference>
<comment type="similarity">
    <text evidence="3 11">Belongs to the MnmG family.</text>
</comment>
<dbReference type="InterPro" id="IPR049312">
    <property type="entry name" value="GIDA_C_N"/>
</dbReference>
<evidence type="ECO:0000256" key="8">
    <source>
        <dbReference type="ARBA" id="ARBA00023027"/>
    </source>
</evidence>
<evidence type="ECO:0000256" key="5">
    <source>
        <dbReference type="ARBA" id="ARBA00022630"/>
    </source>
</evidence>
<evidence type="ECO:0000256" key="11">
    <source>
        <dbReference type="HAMAP-Rule" id="MF_00129"/>
    </source>
</evidence>
<dbReference type="PANTHER" id="PTHR11806">
    <property type="entry name" value="GLUCOSE INHIBITED DIVISION PROTEIN A"/>
    <property type="match status" value="1"/>
</dbReference>
<keyword evidence="6 11" id="KW-0819">tRNA processing</keyword>
<reference evidence="13 14" key="1">
    <citation type="submission" date="2021-03" db="EMBL/GenBank/DDBJ databases">
        <title>Genomic and phenotypic characterization of Chloracidobacterium isolates provides evidence for multiple species.</title>
        <authorList>
            <person name="Saini M.K."/>
            <person name="Costas A.M.G."/>
            <person name="Tank M."/>
            <person name="Bryant D.A."/>
        </authorList>
    </citation>
    <scope>NUCLEOTIDE SEQUENCE [LARGE SCALE GENOMIC DNA]</scope>
    <source>
        <strain evidence="13 14">BV2-C</strain>
    </source>
</reference>
<comment type="cofactor">
    <cofactor evidence="1 11">
        <name>FAD</name>
        <dbReference type="ChEBI" id="CHEBI:57692"/>
    </cofactor>
</comment>
<dbReference type="PROSITE" id="PS01281">
    <property type="entry name" value="GIDA_2"/>
    <property type="match status" value="1"/>
</dbReference>
<keyword evidence="11" id="KW-0963">Cytoplasm</keyword>
<evidence type="ECO:0000256" key="9">
    <source>
        <dbReference type="ARBA" id="ARBA00025948"/>
    </source>
</evidence>
<evidence type="ECO:0000259" key="12">
    <source>
        <dbReference type="SMART" id="SM01228"/>
    </source>
</evidence>
<dbReference type="InterPro" id="IPR026904">
    <property type="entry name" value="MnmG_C"/>
</dbReference>
<dbReference type="NCBIfam" id="TIGR00136">
    <property type="entry name" value="mnmG_gidA"/>
    <property type="match status" value="1"/>
</dbReference>
<protein>
    <recommendedName>
        <fullName evidence="4 11">tRNA uridine 5-carboxymethylaminomethyl modification enzyme MnmG</fullName>
    </recommendedName>
    <alternativeName>
        <fullName evidence="10 11">Glucose-inhibited division protein A</fullName>
    </alternativeName>
</protein>
<name>A0ABX8B6R2_9BACT</name>
<evidence type="ECO:0000313" key="13">
    <source>
        <dbReference type="EMBL" id="QUW02652.1"/>
    </source>
</evidence>
<dbReference type="Gene3D" id="1.10.10.1800">
    <property type="entry name" value="tRNA uridine 5-carboxymethylaminomethyl modification enzyme MnmG/GidA"/>
    <property type="match status" value="1"/>
</dbReference>
<gene>
    <name evidence="11 13" type="primary">mnmG</name>
    <name evidence="11" type="synonym">gidA</name>
    <name evidence="13" type="ORF">J8C06_09935</name>
</gene>
<feature type="binding site" evidence="11">
    <location>
        <position position="183"/>
    </location>
    <ligand>
        <name>FAD</name>
        <dbReference type="ChEBI" id="CHEBI:57692"/>
    </ligand>
</feature>
<accession>A0ABX8B6R2</accession>
<dbReference type="InterPro" id="IPR020595">
    <property type="entry name" value="MnmG-rel_CS"/>
</dbReference>
<keyword evidence="14" id="KW-1185">Reference proteome</keyword>
<dbReference type="PROSITE" id="PS01280">
    <property type="entry name" value="GIDA_1"/>
    <property type="match status" value="1"/>
</dbReference>
<dbReference type="SUPFAM" id="SSF51905">
    <property type="entry name" value="FAD/NAD(P)-binding domain"/>
    <property type="match status" value="1"/>
</dbReference>
<dbReference type="Pfam" id="PF21680">
    <property type="entry name" value="GIDA_C_1st"/>
    <property type="match status" value="1"/>
</dbReference>
<evidence type="ECO:0000256" key="4">
    <source>
        <dbReference type="ARBA" id="ARBA00020461"/>
    </source>
</evidence>
<keyword evidence="8 11" id="KW-0520">NAD</keyword>
<dbReference type="RefSeq" id="WP_211428543.1">
    <property type="nucleotide sequence ID" value="NZ_CP072648.1"/>
</dbReference>
<keyword evidence="7 11" id="KW-0274">FAD</keyword>
<feature type="binding site" evidence="11">
    <location>
        <position position="372"/>
    </location>
    <ligand>
        <name>FAD</name>
        <dbReference type="ChEBI" id="CHEBI:57692"/>
    </ligand>
</feature>
<dbReference type="EMBL" id="CP072648">
    <property type="protein sequence ID" value="QUW02652.1"/>
    <property type="molecule type" value="Genomic_DNA"/>
</dbReference>
<proteinExistence type="inferred from homology"/>
<dbReference type="PANTHER" id="PTHR11806:SF0">
    <property type="entry name" value="PROTEIN MTO1 HOMOLOG, MITOCHONDRIAL"/>
    <property type="match status" value="1"/>
</dbReference>
<comment type="function">
    <text evidence="2 11">NAD-binding protein involved in the addition of a carboxymethylaminomethyl (cmnm) group at the wobble position (U34) of certain tRNAs, forming tRNA-cmnm(5)s(2)U34.</text>
</comment>
<dbReference type="HAMAP" id="MF_00129">
    <property type="entry name" value="MnmG_GidA"/>
    <property type="match status" value="1"/>
</dbReference>
<feature type="domain" description="tRNA uridine 5-carboxymethylaminomethyl modification enzyme C-terminal subdomain" evidence="12">
    <location>
        <begin position="549"/>
        <end position="620"/>
    </location>
</feature>
<evidence type="ECO:0000256" key="6">
    <source>
        <dbReference type="ARBA" id="ARBA00022694"/>
    </source>
</evidence>
<feature type="binding site" evidence="11">
    <location>
        <begin position="16"/>
        <end position="21"/>
    </location>
    <ligand>
        <name>FAD</name>
        <dbReference type="ChEBI" id="CHEBI:57692"/>
    </ligand>
</feature>
<organism evidence="13 14">
    <name type="scientific">Chloracidobacterium validum</name>
    <dbReference type="NCBI Taxonomy" id="2821543"/>
    <lineage>
        <taxon>Bacteria</taxon>
        <taxon>Pseudomonadati</taxon>
        <taxon>Acidobacteriota</taxon>
        <taxon>Terriglobia</taxon>
        <taxon>Terriglobales</taxon>
        <taxon>Acidobacteriaceae</taxon>
        <taxon>Chloracidobacterium</taxon>
    </lineage>
</organism>
<comment type="subcellular location">
    <subcellularLocation>
        <location evidence="11">Cytoplasm</location>
    </subcellularLocation>
</comment>
<dbReference type="Proteomes" id="UP000676506">
    <property type="component" value="Chromosome 1"/>
</dbReference>
<dbReference type="Pfam" id="PF01134">
    <property type="entry name" value="GIDA"/>
    <property type="match status" value="1"/>
</dbReference>
<dbReference type="Gene3D" id="1.10.150.570">
    <property type="entry name" value="GidA associated domain, C-terminal subdomain"/>
    <property type="match status" value="1"/>
</dbReference>
<dbReference type="InterPro" id="IPR047001">
    <property type="entry name" value="MnmG_C_subdom"/>
</dbReference>
<evidence type="ECO:0000256" key="1">
    <source>
        <dbReference type="ARBA" id="ARBA00001974"/>
    </source>
</evidence>
<dbReference type="Pfam" id="PF13932">
    <property type="entry name" value="SAM_GIDA_C"/>
    <property type="match status" value="1"/>
</dbReference>
<dbReference type="Gene3D" id="3.50.50.60">
    <property type="entry name" value="FAD/NAD(P)-binding domain"/>
    <property type="match status" value="2"/>
</dbReference>
<evidence type="ECO:0000256" key="2">
    <source>
        <dbReference type="ARBA" id="ARBA00003717"/>
    </source>
</evidence>
<comment type="subunit">
    <text evidence="9 11">Homodimer. Heterotetramer of two MnmE and two MnmG subunits.</text>
</comment>
<dbReference type="InterPro" id="IPR004416">
    <property type="entry name" value="MnmG"/>
</dbReference>
<evidence type="ECO:0000256" key="3">
    <source>
        <dbReference type="ARBA" id="ARBA00007653"/>
    </source>
</evidence>
<feature type="binding site" evidence="11">
    <location>
        <position position="128"/>
    </location>
    <ligand>
        <name>FAD</name>
        <dbReference type="ChEBI" id="CHEBI:57692"/>
    </ligand>
</feature>
<evidence type="ECO:0000256" key="7">
    <source>
        <dbReference type="ARBA" id="ARBA00022827"/>
    </source>
</evidence>
<dbReference type="InterPro" id="IPR040131">
    <property type="entry name" value="MnmG_N"/>
</dbReference>
<keyword evidence="5 11" id="KW-0285">Flavoprotein</keyword>
<dbReference type="InterPro" id="IPR044920">
    <property type="entry name" value="MnmG_C_subdom_sf"/>
</dbReference>
<evidence type="ECO:0000313" key="14">
    <source>
        <dbReference type="Proteomes" id="UP000676506"/>
    </source>
</evidence>
<feature type="binding site" evidence="11">
    <location>
        <begin position="275"/>
        <end position="289"/>
    </location>
    <ligand>
        <name>NAD(+)</name>
        <dbReference type="ChEBI" id="CHEBI:57540"/>
    </ligand>
</feature>
<evidence type="ECO:0000256" key="10">
    <source>
        <dbReference type="ARBA" id="ARBA00031800"/>
    </source>
</evidence>
<dbReference type="InterPro" id="IPR002218">
    <property type="entry name" value="MnmG-rel"/>
</dbReference>
<sequence length="632" mass="69502">MCEYQFNEVFDVVVIGAGHAGCEAAYAAAKLGCRTALITLNLDLVAQMSCNPAIGGIAKGHLVREMDALGGLMGKMIDRTGVQFRLLNRSRGPAVQSPRAQADRALYRTEMRRFLETVENLHLRQGEVIDLMVEQERILGVEMWDGRRLGATAVVICTGTFLNGLIHIGQRTYQAGRAGELPSILLAESFRRLGFRVGRLKTGTPPRVHAKTIDWSKCEEQPGDADPTPFSFGTKAITRRQLSCYITYTNEETHRVIRENLDKSPMYSGQIQSVGPRYCPSIEDKVVKFPDKNRHQIFLEPEGFDTHEVYVNGISTSLPIDVQERMVRTIPGLEQAQLIRPGYAIEYDMVDPTELKPTLETKRVKGLFHAGQINGTTGYEEAGCQGLIAGINAARLAKRLPPVTLDRATSYIGVLVDDLTTQGVDEPYRMFTSRSEVRLLLRIDNSDQRLTPLGHTIGMVSDDDYRAFQSRQARIATCRMLLDTVAIPADSVEADAFAAETGIVIKEKQRLSSLARRPEVTAEHLAAALRRAGQADFDDTELSVAVNDVKYAGYVRHHEATAKKLSRAADVTIPTGFDFAGLPGLSREMADKFTRIRPSTLGQAARIPGVTPAALAILSLHLGSGRRSAVVA</sequence>
<dbReference type="PRINTS" id="PR00411">
    <property type="entry name" value="PNDRDTASEI"/>
</dbReference>
<dbReference type="SMART" id="SM01228">
    <property type="entry name" value="GIDA_assoc_3"/>
    <property type="match status" value="1"/>
</dbReference>